<protein>
    <recommendedName>
        <fullName evidence="3">ACT domain-containing protein</fullName>
    </recommendedName>
</protein>
<dbReference type="EMBL" id="AGWY01000009">
    <property type="protein sequence ID" value="EKS35509.1"/>
    <property type="molecule type" value="Genomic_DNA"/>
</dbReference>
<dbReference type="HOGENOM" id="CLU_3054651_0_0_5"/>
<evidence type="ECO:0000313" key="2">
    <source>
        <dbReference type="Proteomes" id="UP000001095"/>
    </source>
</evidence>
<comment type="caution">
    <text evidence="1">The sequence shown here is derived from an EMBL/GenBank/DDBJ whole genome shotgun (WGS) entry which is preliminary data.</text>
</comment>
<evidence type="ECO:0000313" key="1">
    <source>
        <dbReference type="EMBL" id="EKS35509.1"/>
    </source>
</evidence>
<feature type="non-terminal residue" evidence="1">
    <location>
        <position position="1"/>
    </location>
</feature>
<gene>
    <name evidence="1" type="ORF">HMPREF9696_02281</name>
</gene>
<reference evidence="1 2" key="1">
    <citation type="submission" date="2012-04" db="EMBL/GenBank/DDBJ databases">
        <title>The Genome Sequence of Afipia clevelandensis ATCC 49720.</title>
        <authorList>
            <consortium name="The Broad Institute Genome Sequencing Platform"/>
            <person name="Earl A."/>
            <person name="Ward D."/>
            <person name="Feldgarden M."/>
            <person name="Gevers D."/>
            <person name="Huys G."/>
            <person name="Walker B."/>
            <person name="Young S.K."/>
            <person name="Zeng Q."/>
            <person name="Gargeya S."/>
            <person name="Fitzgerald M."/>
            <person name="Haas B."/>
            <person name="Abouelleil A."/>
            <person name="Alvarado L."/>
            <person name="Arachchi H.M."/>
            <person name="Berlin A."/>
            <person name="Chapman S.B."/>
            <person name="Goldberg J."/>
            <person name="Griggs A."/>
            <person name="Gujja S."/>
            <person name="Hansen M."/>
            <person name="Howarth C."/>
            <person name="Imamovic A."/>
            <person name="Larimer J."/>
            <person name="McCowen C."/>
            <person name="Montmayeur A."/>
            <person name="Murphy C."/>
            <person name="Neiman D."/>
            <person name="Pearson M."/>
            <person name="Priest M."/>
            <person name="Roberts A."/>
            <person name="Saif S."/>
            <person name="Shea T."/>
            <person name="Sisk P."/>
            <person name="Sykes S."/>
            <person name="Wortman J."/>
            <person name="Nusbaum C."/>
            <person name="Birren B."/>
        </authorList>
    </citation>
    <scope>NUCLEOTIDE SEQUENCE [LARGE SCALE GENOMIC DNA]</scope>
    <source>
        <strain evidence="1 2">ATCC 49720</strain>
    </source>
</reference>
<organism evidence="1 2">
    <name type="scientific">Afipia clevelandensis ATCC 49720</name>
    <dbReference type="NCBI Taxonomy" id="883079"/>
    <lineage>
        <taxon>Bacteria</taxon>
        <taxon>Pseudomonadati</taxon>
        <taxon>Pseudomonadota</taxon>
        <taxon>Alphaproteobacteria</taxon>
        <taxon>Hyphomicrobiales</taxon>
        <taxon>Nitrobacteraceae</taxon>
        <taxon>Afipia</taxon>
    </lineage>
</organism>
<accession>K8P432</accession>
<keyword evidence="2" id="KW-1185">Reference proteome</keyword>
<dbReference type="Proteomes" id="UP000001095">
    <property type="component" value="Unassembled WGS sequence"/>
</dbReference>
<evidence type="ECO:0008006" key="3">
    <source>
        <dbReference type="Google" id="ProtNLM"/>
    </source>
</evidence>
<proteinExistence type="predicted"/>
<name>K8P432_9BRAD</name>
<dbReference type="Gene3D" id="3.30.70.260">
    <property type="match status" value="1"/>
</dbReference>
<dbReference type="AlphaFoldDB" id="K8P432"/>
<sequence>DAGVNIATFNLGRHKQGGDAIALVEVDGAVPAPADVLAKTLTLPHVKQAKALTF</sequence>